<dbReference type="SUPFAM" id="SSF57850">
    <property type="entry name" value="RING/U-box"/>
    <property type="match status" value="1"/>
</dbReference>
<gene>
    <name evidence="8" type="ORF">Ocin01_11938</name>
</gene>
<evidence type="ECO:0000256" key="5">
    <source>
        <dbReference type="RuleBase" id="RU367024"/>
    </source>
</evidence>
<evidence type="ECO:0000256" key="6">
    <source>
        <dbReference type="SAM" id="MobiDB-lite"/>
    </source>
</evidence>
<comment type="caution">
    <text evidence="8">The sequence shown here is derived from an EMBL/GenBank/DDBJ whole genome shotgun (WGS) entry which is preliminary data.</text>
</comment>
<feature type="domain" description="dUTPase-like" evidence="7">
    <location>
        <begin position="61"/>
        <end position="163"/>
    </location>
</feature>
<dbReference type="GO" id="GO:0046081">
    <property type="term" value="P:dUTP catabolic process"/>
    <property type="evidence" value="ECO:0007669"/>
    <property type="project" value="UniProtKB-UniRule"/>
</dbReference>
<evidence type="ECO:0000313" key="9">
    <source>
        <dbReference type="Proteomes" id="UP000094527"/>
    </source>
</evidence>
<keyword evidence="3 5" id="KW-0378">Hydrolase</keyword>
<organism evidence="8 9">
    <name type="scientific">Orchesella cincta</name>
    <name type="common">Springtail</name>
    <name type="synonym">Podura cincta</name>
    <dbReference type="NCBI Taxonomy" id="48709"/>
    <lineage>
        <taxon>Eukaryota</taxon>
        <taxon>Metazoa</taxon>
        <taxon>Ecdysozoa</taxon>
        <taxon>Arthropoda</taxon>
        <taxon>Hexapoda</taxon>
        <taxon>Collembola</taxon>
        <taxon>Entomobryomorpha</taxon>
        <taxon>Entomobryoidea</taxon>
        <taxon>Orchesellidae</taxon>
        <taxon>Orchesellinae</taxon>
        <taxon>Orchesella</taxon>
    </lineage>
</organism>
<feature type="non-terminal residue" evidence="8">
    <location>
        <position position="1"/>
    </location>
</feature>
<keyword evidence="4 5" id="KW-0546">Nucleotide metabolism</keyword>
<dbReference type="SUPFAM" id="SSF51283">
    <property type="entry name" value="dUTPase-like"/>
    <property type="match status" value="1"/>
</dbReference>
<keyword evidence="9" id="KW-1185">Reference proteome</keyword>
<dbReference type="CDD" id="cd07557">
    <property type="entry name" value="trimeric_dUTPase"/>
    <property type="match status" value="1"/>
</dbReference>
<keyword evidence="5" id="KW-0479">Metal-binding</keyword>
<dbReference type="InterPro" id="IPR033704">
    <property type="entry name" value="dUTPase_trimeric"/>
</dbReference>
<dbReference type="Proteomes" id="UP000094527">
    <property type="component" value="Unassembled WGS sequence"/>
</dbReference>
<dbReference type="PANTHER" id="PTHR11241:SF0">
    <property type="entry name" value="DEOXYURIDINE 5'-TRIPHOSPHATE NUCLEOTIDOHYDROLASE"/>
    <property type="match status" value="1"/>
</dbReference>
<dbReference type="GO" id="GO:0004170">
    <property type="term" value="F:dUTP diphosphatase activity"/>
    <property type="evidence" value="ECO:0007669"/>
    <property type="project" value="UniProtKB-UniRule"/>
</dbReference>
<evidence type="ECO:0000313" key="8">
    <source>
        <dbReference type="EMBL" id="ODM94740.1"/>
    </source>
</evidence>
<keyword evidence="5" id="KW-0460">Magnesium</keyword>
<comment type="pathway">
    <text evidence="1 5">Pyrimidine metabolism; dUMP biosynthesis; dUMP from dCTP (dUTP route): step 2/2.</text>
</comment>
<comment type="catalytic activity">
    <reaction evidence="5">
        <text>dUTP + H2O = dUMP + diphosphate + H(+)</text>
        <dbReference type="Rhea" id="RHEA:10248"/>
        <dbReference type="ChEBI" id="CHEBI:15377"/>
        <dbReference type="ChEBI" id="CHEBI:15378"/>
        <dbReference type="ChEBI" id="CHEBI:33019"/>
        <dbReference type="ChEBI" id="CHEBI:61555"/>
        <dbReference type="ChEBI" id="CHEBI:246422"/>
        <dbReference type="EC" id="3.6.1.23"/>
    </reaction>
</comment>
<evidence type="ECO:0000256" key="1">
    <source>
        <dbReference type="ARBA" id="ARBA00005142"/>
    </source>
</evidence>
<dbReference type="InterPro" id="IPR036157">
    <property type="entry name" value="dUTPase-like_sf"/>
</dbReference>
<evidence type="ECO:0000256" key="3">
    <source>
        <dbReference type="ARBA" id="ARBA00022801"/>
    </source>
</evidence>
<dbReference type="OrthoDB" id="419889at2759"/>
<dbReference type="EC" id="3.6.1.23" evidence="5"/>
<evidence type="ECO:0000256" key="2">
    <source>
        <dbReference type="ARBA" id="ARBA00006581"/>
    </source>
</evidence>
<accession>A0A1D2MNT0</accession>
<evidence type="ECO:0000259" key="7">
    <source>
        <dbReference type="Pfam" id="PF00692"/>
    </source>
</evidence>
<dbReference type="GO" id="GO:0006226">
    <property type="term" value="P:dUMP biosynthetic process"/>
    <property type="evidence" value="ECO:0007669"/>
    <property type="project" value="UniProtKB-UniRule"/>
</dbReference>
<dbReference type="EMBL" id="LJIJ01000759">
    <property type="protein sequence ID" value="ODM94740.1"/>
    <property type="molecule type" value="Genomic_DNA"/>
</dbReference>
<evidence type="ECO:0000256" key="4">
    <source>
        <dbReference type="ARBA" id="ARBA00023080"/>
    </source>
</evidence>
<dbReference type="InterPro" id="IPR008181">
    <property type="entry name" value="dUTPase"/>
</dbReference>
<dbReference type="Pfam" id="PF00692">
    <property type="entry name" value="dUTPase"/>
    <property type="match status" value="1"/>
</dbReference>
<dbReference type="PANTHER" id="PTHR11241">
    <property type="entry name" value="DEOXYURIDINE 5'-TRIPHOSPHATE NUCLEOTIDOHYDROLASE"/>
    <property type="match status" value="1"/>
</dbReference>
<dbReference type="STRING" id="48709.A0A1D2MNT0"/>
<proteinExistence type="inferred from homology"/>
<comment type="similarity">
    <text evidence="2 5">Belongs to the dUTPase family.</text>
</comment>
<sequence>HAVSDVTEDDIKKLPTDYAENVKEGMNYVKENACKICWNEESRYLVIPCSHLSYCLECVGTQTKCFDTKIGVVLPPGTYGRIAGRSGVSLRGVFVVENYYGTIGVIMYNSSKTMFRIDHKDRIGQLIVEKIVEGKGIVVERIGAPGTSDDSSERGCRGFGSSGI</sequence>
<feature type="region of interest" description="Disordered" evidence="6">
    <location>
        <begin position="144"/>
        <end position="164"/>
    </location>
</feature>
<comment type="cofactor">
    <cofactor evidence="5">
        <name>Mg(2+)</name>
        <dbReference type="ChEBI" id="CHEBI:18420"/>
    </cofactor>
</comment>
<dbReference type="InterPro" id="IPR029054">
    <property type="entry name" value="dUTPase-like"/>
</dbReference>
<reference evidence="8 9" key="1">
    <citation type="journal article" date="2016" name="Genome Biol. Evol.">
        <title>Gene Family Evolution Reflects Adaptation to Soil Environmental Stressors in the Genome of the Collembolan Orchesella cincta.</title>
        <authorList>
            <person name="Faddeeva-Vakhrusheva A."/>
            <person name="Derks M.F."/>
            <person name="Anvar S.Y."/>
            <person name="Agamennone V."/>
            <person name="Suring W."/>
            <person name="Smit S."/>
            <person name="van Straalen N.M."/>
            <person name="Roelofs D."/>
        </authorList>
    </citation>
    <scope>NUCLEOTIDE SEQUENCE [LARGE SCALE GENOMIC DNA]</scope>
    <source>
        <tissue evidence="8">Mixed pool</tissue>
    </source>
</reference>
<dbReference type="UniPathway" id="UPA00610">
    <property type="reaction ID" value="UER00666"/>
</dbReference>
<dbReference type="GO" id="GO:0000287">
    <property type="term" value="F:magnesium ion binding"/>
    <property type="evidence" value="ECO:0007669"/>
    <property type="project" value="UniProtKB-UniRule"/>
</dbReference>
<dbReference type="AlphaFoldDB" id="A0A1D2MNT0"/>
<comment type="function">
    <text evidence="5">Involved in nucleotide metabolism via production of dUMP, the immediate precursor of thymidine nucleotides, and decreases the intracellular concentration of dUTP so that uracil cannot be incorporated into DNA.</text>
</comment>
<protein>
    <recommendedName>
        <fullName evidence="5">Deoxyuridine 5'-triphosphate nucleotidohydrolase</fullName>
        <shortName evidence="5">dUTPase</shortName>
        <ecNumber evidence="5">3.6.1.23</ecNumber>
    </recommendedName>
    <alternativeName>
        <fullName evidence="5">dUTP pyrophosphatase</fullName>
    </alternativeName>
</protein>
<dbReference type="Gene3D" id="2.70.40.10">
    <property type="match status" value="1"/>
</dbReference>
<name>A0A1D2MNT0_ORCCI</name>